<evidence type="ECO:0000259" key="8">
    <source>
        <dbReference type="PROSITE" id="PS51352"/>
    </source>
</evidence>
<dbReference type="EC" id="1.11.1.25" evidence="3 7"/>
<dbReference type="Pfam" id="PF08534">
    <property type="entry name" value="Redoxin"/>
    <property type="match status" value="1"/>
</dbReference>
<keyword evidence="10" id="KW-1185">Reference proteome</keyword>
<dbReference type="InterPro" id="IPR013766">
    <property type="entry name" value="Thioredoxin_domain"/>
</dbReference>
<evidence type="ECO:0000256" key="1">
    <source>
        <dbReference type="ARBA" id="ARBA00001711"/>
    </source>
</evidence>
<comment type="catalytic activity">
    <reaction evidence="1">
        <text>[glutaredoxin]-dithiol + a hydroperoxide = [glutaredoxin]-disulfide + an alcohol + H2O</text>
        <dbReference type="Rhea" id="RHEA:62624"/>
        <dbReference type="Rhea" id="RHEA-COMP:10729"/>
        <dbReference type="Rhea" id="RHEA-COMP:10730"/>
        <dbReference type="ChEBI" id="CHEBI:15377"/>
        <dbReference type="ChEBI" id="CHEBI:29950"/>
        <dbReference type="ChEBI" id="CHEBI:30879"/>
        <dbReference type="ChEBI" id="CHEBI:35924"/>
        <dbReference type="ChEBI" id="CHEBI:50058"/>
        <dbReference type="EC" id="1.11.1.25"/>
    </reaction>
</comment>
<dbReference type="InterPro" id="IPR013740">
    <property type="entry name" value="Redoxin"/>
</dbReference>
<comment type="caution">
    <text evidence="9">The sequence shown here is derived from an EMBL/GenBank/DDBJ whole genome shotgun (WGS) entry which is preliminary data.</text>
</comment>
<keyword evidence="5 7" id="KW-0049">Antioxidant</keyword>
<keyword evidence="7" id="KW-0676">Redox-active center</keyword>
<gene>
    <name evidence="9" type="primary">g387</name>
    <name evidence="9" type="ORF">VP750_LOCUS338</name>
</gene>
<proteinExistence type="inferred from homology"/>
<dbReference type="PROSITE" id="PS51352">
    <property type="entry name" value="THIOREDOXIN_2"/>
    <property type="match status" value="1"/>
</dbReference>
<keyword evidence="4 7" id="KW-0575">Peroxidase</keyword>
<dbReference type="InterPro" id="IPR036249">
    <property type="entry name" value="Thioredoxin-like_sf"/>
</dbReference>
<evidence type="ECO:0000256" key="7">
    <source>
        <dbReference type="RuleBase" id="RU366011"/>
    </source>
</evidence>
<dbReference type="EMBL" id="CAXHTA020000001">
    <property type="protein sequence ID" value="CAL5218679.1"/>
    <property type="molecule type" value="Genomic_DNA"/>
</dbReference>
<dbReference type="Gene3D" id="3.40.30.10">
    <property type="entry name" value="Glutaredoxin"/>
    <property type="match status" value="1"/>
</dbReference>
<sequence length="163" mass="17316">MTTAKAGDKLPDATVYEGKPDNKVKVRDVFKGKKGVLFGVPGAFTPGCSKTHLPGYISDYDKLTKAGAQVIACTSVNDAFVMAAWGEQNKADGKVLMLADTQMELTKGLGLTLDAEGMLGNKRCKRFSAVIEDDTITHMNVEPDGSGLSCSLASVVLEQLQKS</sequence>
<evidence type="ECO:0000256" key="6">
    <source>
        <dbReference type="ARBA" id="ARBA00023002"/>
    </source>
</evidence>
<dbReference type="InterPro" id="IPR037944">
    <property type="entry name" value="PRX5-like"/>
</dbReference>
<name>A0ABP1FFL2_9CHLO</name>
<evidence type="ECO:0000256" key="4">
    <source>
        <dbReference type="ARBA" id="ARBA00022559"/>
    </source>
</evidence>
<dbReference type="Proteomes" id="UP001497392">
    <property type="component" value="Unassembled WGS sequence"/>
</dbReference>
<dbReference type="PANTHER" id="PTHR10430:SF16">
    <property type="entry name" value="PEROXIREDOXIN-5, MITOCHONDRIAL"/>
    <property type="match status" value="1"/>
</dbReference>
<protein>
    <recommendedName>
        <fullName evidence="3 7">Glutaredoxin-dependent peroxiredoxin</fullName>
        <ecNumber evidence="3 7">1.11.1.25</ecNumber>
    </recommendedName>
</protein>
<evidence type="ECO:0000256" key="3">
    <source>
        <dbReference type="ARBA" id="ARBA00013016"/>
    </source>
</evidence>
<dbReference type="CDD" id="cd03013">
    <property type="entry name" value="PRX5_like"/>
    <property type="match status" value="1"/>
</dbReference>
<evidence type="ECO:0000256" key="2">
    <source>
        <dbReference type="ARBA" id="ARBA00010505"/>
    </source>
</evidence>
<evidence type="ECO:0000313" key="9">
    <source>
        <dbReference type="EMBL" id="CAL5218679.1"/>
    </source>
</evidence>
<organism evidence="9 10">
    <name type="scientific">Coccomyxa viridis</name>
    <dbReference type="NCBI Taxonomy" id="1274662"/>
    <lineage>
        <taxon>Eukaryota</taxon>
        <taxon>Viridiplantae</taxon>
        <taxon>Chlorophyta</taxon>
        <taxon>core chlorophytes</taxon>
        <taxon>Trebouxiophyceae</taxon>
        <taxon>Trebouxiophyceae incertae sedis</taxon>
        <taxon>Coccomyxaceae</taxon>
        <taxon>Coccomyxa</taxon>
    </lineage>
</organism>
<evidence type="ECO:0000256" key="5">
    <source>
        <dbReference type="ARBA" id="ARBA00022862"/>
    </source>
</evidence>
<accession>A0ABP1FFL2</accession>
<comment type="function">
    <text evidence="7">Thiol-specific peroxidase that catalyzes the reduction of hydrogen peroxide and organic hydroperoxides to water and alcohols, respectively. Plays a role in cell protection against oxidative stress by detoxifying peroxides.</text>
</comment>
<dbReference type="PANTHER" id="PTHR10430">
    <property type="entry name" value="PEROXIREDOXIN"/>
    <property type="match status" value="1"/>
</dbReference>
<comment type="similarity">
    <text evidence="2 7">Belongs to the peroxiredoxin family. Prx5 subfamily.</text>
</comment>
<reference evidence="9 10" key="1">
    <citation type="submission" date="2024-06" db="EMBL/GenBank/DDBJ databases">
        <authorList>
            <person name="Kraege A."/>
            <person name="Thomma B."/>
        </authorList>
    </citation>
    <scope>NUCLEOTIDE SEQUENCE [LARGE SCALE GENOMIC DNA]</scope>
</reference>
<dbReference type="SUPFAM" id="SSF52833">
    <property type="entry name" value="Thioredoxin-like"/>
    <property type="match status" value="1"/>
</dbReference>
<feature type="domain" description="Thioredoxin" evidence="8">
    <location>
        <begin position="4"/>
        <end position="162"/>
    </location>
</feature>
<keyword evidence="6 7" id="KW-0560">Oxidoreductase</keyword>
<evidence type="ECO:0000313" key="10">
    <source>
        <dbReference type="Proteomes" id="UP001497392"/>
    </source>
</evidence>